<dbReference type="CDD" id="cd22679">
    <property type="entry name" value="FHA_SLMAP"/>
    <property type="match status" value="1"/>
</dbReference>
<organism evidence="4 5">
    <name type="scientific">Adineta steineri</name>
    <dbReference type="NCBI Taxonomy" id="433720"/>
    <lineage>
        <taxon>Eukaryota</taxon>
        <taxon>Metazoa</taxon>
        <taxon>Spiralia</taxon>
        <taxon>Gnathifera</taxon>
        <taxon>Rotifera</taxon>
        <taxon>Eurotatoria</taxon>
        <taxon>Bdelloidea</taxon>
        <taxon>Adinetida</taxon>
        <taxon>Adinetidae</taxon>
        <taxon>Adineta</taxon>
    </lineage>
</organism>
<dbReference type="Gene3D" id="2.60.200.20">
    <property type="match status" value="1"/>
</dbReference>
<sequence length="1346" mass="156065">MDNHSSSSLLFENTNGSIYSNDLVLSIIEDVSSSSTNTNGSLSPSSPSSNQSFDMSTNQMSFPCCIFRCKQNSHPFQERCIPLNEQVKVGRAVARLKALPNNAIFDCKVLSRQHARLWYEDGKFLLQDTKSSNGTFVNNERLGKCNEESPPFEIYSDDVVQFGVDVTENNRKTTHNCIIMEVRLFHADGSESLARSANGQSLAQIKELDINTQTLYQLAQYIQEAMHREQMLEQKLEYLQRVLRNTQQTSDDSWQAIINEDRLLMRINALEDQIRIYRTKHPNEDPIKQELVQLTESHTKFEQESKIKLEKALIDCADANSRSKSLECSLQIAQDELKRFNEQNEQQKEDIQQLVQSVDEQRSLISDIEIQLRDSQTRCTDIEIEKQRIQNDFDEYYQRTHHLEELQQKSIQNGTAHGRFQVQSSLLDPIIENNNSIDIPILKENGENETHDESIMPLDQIDPIINHNHTEKYDNINGYDSVNELIEAQKQIVLLRENLNKTNERVVSAEDSYRSEQERYRSLISEHELIRDELNQLKIRLNKEKNDNNELVQEQQNKLDTLSKSILSKQIEHDQLLISDNCSDEITGLKEFKTNFYSRFGASCPKIRYLTLCDAIQDVADSSKKAAFDSEILPRALFIYLHDDNSDCSDFFCQQILCNSNRIPSIEHPQTYFWPWDLTFQSNREKENIQHSSRQGVPSSCCCISVLNFVFYVSVSLVAEDKTNTLNKIKSWSNTTYPYVIRLWFTYKKWNGFESPEIQLNIRHISGDQILHALYLNSFQYTMSDVIDIKELSRSKVYGLIRDLLQKNQMNPLPNVTQESMQFSYRVVGFPCDIDAGKSHDEKIDLTWMVEDVSAMTTFLQQWGLPGIESIAEEVSQGEYEKHRHTSYPASIVPDRYEEIQQLFGTKYTKTSNFCSIGKGSNGVHFVYITGHGLSERIVSQLKNREIKIDDIHRKIKIISDHDAYQEFLYDDDHNIIDHKPKFDLDNLDPGDIIGYTQFISFYTLINEFMDACLKISRNEPTLKLNKHLVIVVDSCYSGNWINTPSLYGSSTNPLAFTLGPFRSFQNGTNISITIQTSAGMDDTSESFGYYFTPLFVKLQQLSEKKLSDLIDGKYEQQPKFYRLHTIDTNDGSTYYEQDNIADTQFIYHNDQVRLRFFNNGAFFTFFANQFKSLIEILPDTKNLGEWLKPRPVMNTAETDRFFALLKKNSNTIRGMKLMIYDDGQPGCIACVHFKQKQRNEWFHLHVHFNGSNPFPGEIVNLKVYVAEERRLTAEERRQNKFTEDASCDSEDDKQKTLEDGRLRWNGYIAQEPELYMDGWQQYKNDLFKILKNWADDQESNTRNNP</sequence>
<dbReference type="InterPro" id="IPR008984">
    <property type="entry name" value="SMAD_FHA_dom_sf"/>
</dbReference>
<keyword evidence="1" id="KW-0175">Coiled coil</keyword>
<dbReference type="EMBL" id="CAJOAZ010000076">
    <property type="protein sequence ID" value="CAF3519474.1"/>
    <property type="molecule type" value="Genomic_DNA"/>
</dbReference>
<feature type="coiled-coil region" evidence="1">
    <location>
        <begin position="222"/>
        <end position="249"/>
    </location>
</feature>
<evidence type="ECO:0000256" key="2">
    <source>
        <dbReference type="SAM" id="MobiDB-lite"/>
    </source>
</evidence>
<evidence type="ECO:0000313" key="5">
    <source>
        <dbReference type="Proteomes" id="UP000663844"/>
    </source>
</evidence>
<reference evidence="4" key="1">
    <citation type="submission" date="2021-02" db="EMBL/GenBank/DDBJ databases">
        <authorList>
            <person name="Nowell W R."/>
        </authorList>
    </citation>
    <scope>NUCLEOTIDE SEQUENCE</scope>
</reference>
<dbReference type="InterPro" id="IPR049483">
    <property type="entry name" value="FAF1_2-like_UAS"/>
</dbReference>
<evidence type="ECO:0000259" key="3">
    <source>
        <dbReference type="PROSITE" id="PS50006"/>
    </source>
</evidence>
<evidence type="ECO:0000313" key="4">
    <source>
        <dbReference type="EMBL" id="CAF3519474.1"/>
    </source>
</evidence>
<dbReference type="PANTHER" id="PTHR15715:SF37">
    <property type="entry name" value="LD47843P"/>
    <property type="match status" value="1"/>
</dbReference>
<dbReference type="InterPro" id="IPR000253">
    <property type="entry name" value="FHA_dom"/>
</dbReference>
<proteinExistence type="predicted"/>
<dbReference type="CDD" id="cd21911">
    <property type="entry name" value="CC1_SLMAP"/>
    <property type="match status" value="1"/>
</dbReference>
<evidence type="ECO:0000256" key="1">
    <source>
        <dbReference type="SAM" id="Coils"/>
    </source>
</evidence>
<feature type="region of interest" description="Disordered" evidence="2">
    <location>
        <begin position="35"/>
        <end position="54"/>
    </location>
</feature>
<feature type="compositionally biased region" description="Low complexity" evidence="2">
    <location>
        <begin position="35"/>
        <end position="52"/>
    </location>
</feature>
<dbReference type="SMART" id="SM00240">
    <property type="entry name" value="FHA"/>
    <property type="match status" value="1"/>
</dbReference>
<dbReference type="Pfam" id="PF00498">
    <property type="entry name" value="FHA"/>
    <property type="match status" value="1"/>
</dbReference>
<protein>
    <recommendedName>
        <fullName evidence="3">FHA domain-containing protein</fullName>
    </recommendedName>
</protein>
<dbReference type="InterPro" id="IPR051176">
    <property type="entry name" value="Cent_Immune-Sig_Mod"/>
</dbReference>
<dbReference type="Pfam" id="PF21021">
    <property type="entry name" value="FAF1"/>
    <property type="match status" value="1"/>
</dbReference>
<accession>A0A818I5Z8</accession>
<feature type="coiled-coil region" evidence="1">
    <location>
        <begin position="323"/>
        <end position="364"/>
    </location>
</feature>
<dbReference type="Gene3D" id="3.40.30.10">
    <property type="entry name" value="Glutaredoxin"/>
    <property type="match status" value="1"/>
</dbReference>
<dbReference type="SUPFAM" id="SSF49879">
    <property type="entry name" value="SMAD/FHA domain"/>
    <property type="match status" value="1"/>
</dbReference>
<name>A0A818I5Z8_9BILA</name>
<dbReference type="PANTHER" id="PTHR15715">
    <property type="entry name" value="CENTROSOMAL PROTEIN OF 170 KDA"/>
    <property type="match status" value="1"/>
</dbReference>
<dbReference type="Proteomes" id="UP000663844">
    <property type="component" value="Unassembled WGS sequence"/>
</dbReference>
<dbReference type="PROSITE" id="PS50006">
    <property type="entry name" value="FHA_DOMAIN"/>
    <property type="match status" value="1"/>
</dbReference>
<comment type="caution">
    <text evidence="4">The sequence shown here is derived from an EMBL/GenBank/DDBJ whole genome shotgun (WGS) entry which is preliminary data.</text>
</comment>
<feature type="coiled-coil region" evidence="1">
    <location>
        <begin position="485"/>
        <end position="558"/>
    </location>
</feature>
<feature type="domain" description="FHA" evidence="3">
    <location>
        <begin position="87"/>
        <end position="142"/>
    </location>
</feature>
<gene>
    <name evidence="4" type="ORF">OXD698_LOCUS2336</name>
</gene>